<dbReference type="EMBL" id="CP113520">
    <property type="protein sequence ID" value="WAJ28255.1"/>
    <property type="molecule type" value="Genomic_DNA"/>
</dbReference>
<organism evidence="1 2">
    <name type="scientific">Antarcticirhabdus aurantiaca</name>
    <dbReference type="NCBI Taxonomy" id="2606717"/>
    <lineage>
        <taxon>Bacteria</taxon>
        <taxon>Pseudomonadati</taxon>
        <taxon>Pseudomonadota</taxon>
        <taxon>Alphaproteobacteria</taxon>
        <taxon>Hyphomicrobiales</taxon>
        <taxon>Aurantimonadaceae</taxon>
        <taxon>Antarcticirhabdus</taxon>
    </lineage>
</organism>
<evidence type="ECO:0000313" key="2">
    <source>
        <dbReference type="Proteomes" id="UP001163223"/>
    </source>
</evidence>
<gene>
    <name evidence="1" type="ORF">OXU80_26120</name>
</gene>
<reference evidence="1" key="1">
    <citation type="submission" date="2022-11" db="EMBL/GenBank/DDBJ databases">
        <title>beta-Carotene-producing bacterium, Jeongeuplla avenae sp. nov., alleviates the salt stress of Arabidopsis seedlings.</title>
        <authorList>
            <person name="Jiang L."/>
            <person name="Lee J."/>
        </authorList>
    </citation>
    <scope>NUCLEOTIDE SEQUENCE</scope>
    <source>
        <strain evidence="1">DY_R2A_6</strain>
    </source>
</reference>
<protein>
    <submittedName>
        <fullName evidence="1">Uncharacterized protein</fullName>
    </submittedName>
</protein>
<keyword evidence="2" id="KW-1185">Reference proteome</keyword>
<accession>A0ACD4NMT2</accession>
<sequence>MTTGSWLRLTAHPSGSSIAINMINVWRLDEGHDGTTEIHSLGANTAGASASVRVSQSVDAILAMLDRDAVPAERDDRPPANQNHFVRHLYRSSNGDEWSLERDDQSRQVFVRHRANEASGGTESCVEVGPFLCSGGDDPQRRELIRLIGTLV</sequence>
<proteinExistence type="predicted"/>
<dbReference type="Proteomes" id="UP001163223">
    <property type="component" value="Chromosome"/>
</dbReference>
<name>A0ACD4NMT2_9HYPH</name>
<evidence type="ECO:0000313" key="1">
    <source>
        <dbReference type="EMBL" id="WAJ28255.1"/>
    </source>
</evidence>